<evidence type="ECO:0000313" key="3">
    <source>
        <dbReference type="Proteomes" id="UP000238954"/>
    </source>
</evidence>
<protein>
    <recommendedName>
        <fullName evidence="4">Tetratricopeptide repeat protein</fullName>
    </recommendedName>
</protein>
<evidence type="ECO:0000256" key="1">
    <source>
        <dbReference type="SAM" id="SignalP"/>
    </source>
</evidence>
<name>A0A2S8B1J9_9SPHN</name>
<comment type="caution">
    <text evidence="2">The sequence shown here is derived from an EMBL/GenBank/DDBJ whole genome shotgun (WGS) entry which is preliminary data.</text>
</comment>
<dbReference type="RefSeq" id="WP_105999591.1">
    <property type="nucleotide sequence ID" value="NZ_CM009578.1"/>
</dbReference>
<feature type="chain" id="PRO_5015683811" description="Tetratricopeptide repeat protein" evidence="1">
    <location>
        <begin position="24"/>
        <end position="135"/>
    </location>
</feature>
<sequence length="135" mass="13899">MKKILPLVLAAAVAGLLASPAAAQSIVVSGADAGDLSPLSVAYEELQAGRNAAALDELTHSPIDARDPSRLINLGTAYARLGQAADAATAYEAAIASPIRYDVELASGTYMDSRWAARTALANLNRGKPLLALAR</sequence>
<reference evidence="3" key="1">
    <citation type="submission" date="2017-11" db="EMBL/GenBank/DDBJ databases">
        <title>The complete genome sequence of Sphingopyxis pomeranensis sp. nov. strain WS5A3p.</title>
        <authorList>
            <person name="Kaminski M.A."/>
        </authorList>
    </citation>
    <scope>NUCLEOTIDE SEQUENCE [LARGE SCALE GENOMIC DNA]</scope>
    <source>
        <strain evidence="3">WS5A3p</strain>
    </source>
</reference>
<organism evidence="2 3">
    <name type="scientific">Sphingopyxis lindanitolerans</name>
    <dbReference type="NCBI Taxonomy" id="2054227"/>
    <lineage>
        <taxon>Bacteria</taxon>
        <taxon>Pseudomonadati</taxon>
        <taxon>Pseudomonadota</taxon>
        <taxon>Alphaproteobacteria</taxon>
        <taxon>Sphingomonadales</taxon>
        <taxon>Sphingomonadaceae</taxon>
        <taxon>Sphingopyxis</taxon>
    </lineage>
</organism>
<dbReference type="OrthoDB" id="92543at2"/>
<keyword evidence="1" id="KW-0732">Signal</keyword>
<evidence type="ECO:0000313" key="2">
    <source>
        <dbReference type="EMBL" id="PQM26213.1"/>
    </source>
</evidence>
<proteinExistence type="predicted"/>
<accession>A0A2S8B1J9</accession>
<dbReference type="EMBL" id="PHFW01000003">
    <property type="protein sequence ID" value="PQM26213.1"/>
    <property type="molecule type" value="Genomic_DNA"/>
</dbReference>
<dbReference type="AlphaFoldDB" id="A0A2S8B1J9"/>
<dbReference type="Proteomes" id="UP000238954">
    <property type="component" value="Chromosome"/>
</dbReference>
<feature type="signal peptide" evidence="1">
    <location>
        <begin position="1"/>
        <end position="23"/>
    </location>
</feature>
<gene>
    <name evidence="2" type="ORF">CVO77_14165</name>
</gene>
<evidence type="ECO:0008006" key="4">
    <source>
        <dbReference type="Google" id="ProtNLM"/>
    </source>
</evidence>
<keyword evidence="3" id="KW-1185">Reference proteome</keyword>